<dbReference type="EMBL" id="SJPF01000002">
    <property type="protein sequence ID" value="TWT34438.1"/>
    <property type="molecule type" value="Genomic_DNA"/>
</dbReference>
<dbReference type="OrthoDB" id="287810at2"/>
<evidence type="ECO:0000313" key="3">
    <source>
        <dbReference type="Proteomes" id="UP000318878"/>
    </source>
</evidence>
<protein>
    <recommendedName>
        <fullName evidence="4">Carboxypeptidase regulatory-like domain-containing protein</fullName>
    </recommendedName>
</protein>
<feature type="signal peptide" evidence="1">
    <location>
        <begin position="1"/>
        <end position="23"/>
    </location>
</feature>
<keyword evidence="1" id="KW-0732">Signal</keyword>
<dbReference type="PROSITE" id="PS51257">
    <property type="entry name" value="PROKAR_LIPOPROTEIN"/>
    <property type="match status" value="1"/>
</dbReference>
<sequence precursor="true">MKRKTFQTPSLIAWLGTAVCLLAVGCSGGGSTDDLRQSVHGVIYCGAHPLKSGGVRFEPVDQGSAAETVSAPINSSGEFQLETDGGMGILPGHYRVIVLDEQGSAEGEVKNRLGQIGRYGDTGHLAHVVANANNEFRFQMAGPDGARDMPEGE</sequence>
<keyword evidence="3" id="KW-1185">Reference proteome</keyword>
<gene>
    <name evidence="2" type="ORF">Enr8_18460</name>
</gene>
<dbReference type="Proteomes" id="UP000318878">
    <property type="component" value="Unassembled WGS sequence"/>
</dbReference>
<accession>A0A5C5V796</accession>
<organism evidence="2 3">
    <name type="scientific">Blastopirellula retiformator</name>
    <dbReference type="NCBI Taxonomy" id="2527970"/>
    <lineage>
        <taxon>Bacteria</taxon>
        <taxon>Pseudomonadati</taxon>
        <taxon>Planctomycetota</taxon>
        <taxon>Planctomycetia</taxon>
        <taxon>Pirellulales</taxon>
        <taxon>Pirellulaceae</taxon>
        <taxon>Blastopirellula</taxon>
    </lineage>
</organism>
<reference evidence="2 3" key="1">
    <citation type="submission" date="2019-02" db="EMBL/GenBank/DDBJ databases">
        <title>Deep-cultivation of Planctomycetes and their phenomic and genomic characterization uncovers novel biology.</title>
        <authorList>
            <person name="Wiegand S."/>
            <person name="Jogler M."/>
            <person name="Boedeker C."/>
            <person name="Pinto D."/>
            <person name="Vollmers J."/>
            <person name="Rivas-Marin E."/>
            <person name="Kohn T."/>
            <person name="Peeters S.H."/>
            <person name="Heuer A."/>
            <person name="Rast P."/>
            <person name="Oberbeckmann S."/>
            <person name="Bunk B."/>
            <person name="Jeske O."/>
            <person name="Meyerdierks A."/>
            <person name="Storesund J.E."/>
            <person name="Kallscheuer N."/>
            <person name="Luecker S."/>
            <person name="Lage O.M."/>
            <person name="Pohl T."/>
            <person name="Merkel B.J."/>
            <person name="Hornburger P."/>
            <person name="Mueller R.-W."/>
            <person name="Bruemmer F."/>
            <person name="Labrenz M."/>
            <person name="Spormann A.M."/>
            <person name="Op Den Camp H."/>
            <person name="Overmann J."/>
            <person name="Amann R."/>
            <person name="Jetten M.S.M."/>
            <person name="Mascher T."/>
            <person name="Medema M.H."/>
            <person name="Devos D.P."/>
            <person name="Kaster A.-K."/>
            <person name="Ovreas L."/>
            <person name="Rohde M."/>
            <person name="Galperin M.Y."/>
            <person name="Jogler C."/>
        </authorList>
    </citation>
    <scope>NUCLEOTIDE SEQUENCE [LARGE SCALE GENOMIC DNA]</scope>
    <source>
        <strain evidence="2 3">Enr8</strain>
    </source>
</reference>
<evidence type="ECO:0000313" key="2">
    <source>
        <dbReference type="EMBL" id="TWT34438.1"/>
    </source>
</evidence>
<name>A0A5C5V796_9BACT</name>
<proteinExistence type="predicted"/>
<evidence type="ECO:0000256" key="1">
    <source>
        <dbReference type="SAM" id="SignalP"/>
    </source>
</evidence>
<dbReference type="RefSeq" id="WP_146430694.1">
    <property type="nucleotide sequence ID" value="NZ_SJPF01000002.1"/>
</dbReference>
<evidence type="ECO:0008006" key="4">
    <source>
        <dbReference type="Google" id="ProtNLM"/>
    </source>
</evidence>
<dbReference type="AlphaFoldDB" id="A0A5C5V796"/>
<feature type="chain" id="PRO_5022983019" description="Carboxypeptidase regulatory-like domain-containing protein" evidence="1">
    <location>
        <begin position="24"/>
        <end position="153"/>
    </location>
</feature>
<comment type="caution">
    <text evidence="2">The sequence shown here is derived from an EMBL/GenBank/DDBJ whole genome shotgun (WGS) entry which is preliminary data.</text>
</comment>